<sequence length="285" mass="31396">MLYTPAQNAAIDYAFHSALCSTFAVLAYEYLLTFQEEVRYIWNRRVNLAKLVFIMNRYVPLANSIYQVYFFVLIEANIADQSLCKRDFKALLTLTCFGFVSAASVLSIRAYAVWPSAKLVRGLVLTMYTASVSASAYTMWIYVSGTIIPPSLASGCEVLITNNRIWIAILVLALSDAVRYNRSSLLVVMSKDGIGYYACVVAISIANILVLLIAEPVIRDVAVSTQAAFQNILCIRLLLHLHVVNDPQDETKPATHVISFRRPSGVDSTTSYGSDAAAVFASNSS</sequence>
<dbReference type="Pfam" id="PF20151">
    <property type="entry name" value="DUF6533"/>
    <property type="match status" value="1"/>
</dbReference>
<dbReference type="OrthoDB" id="3242409at2759"/>
<feature type="domain" description="DUF6533" evidence="2">
    <location>
        <begin position="19"/>
        <end position="62"/>
    </location>
</feature>
<dbReference type="EMBL" id="KQ086078">
    <property type="protein sequence ID" value="KLO08757.1"/>
    <property type="molecule type" value="Genomic_DNA"/>
</dbReference>
<name>A0A0H2RBF8_9AGAM</name>
<feature type="transmembrane region" description="Helical" evidence="1">
    <location>
        <begin position="194"/>
        <end position="214"/>
    </location>
</feature>
<feature type="transmembrane region" description="Helical" evidence="1">
    <location>
        <begin position="13"/>
        <end position="31"/>
    </location>
</feature>
<feature type="transmembrane region" description="Helical" evidence="1">
    <location>
        <begin position="51"/>
        <end position="70"/>
    </location>
</feature>
<keyword evidence="4" id="KW-1185">Reference proteome</keyword>
<evidence type="ECO:0000313" key="3">
    <source>
        <dbReference type="EMBL" id="KLO08757.1"/>
    </source>
</evidence>
<dbReference type="InParanoid" id="A0A0H2RBF8"/>
<proteinExistence type="predicted"/>
<feature type="transmembrane region" description="Helical" evidence="1">
    <location>
        <begin position="90"/>
        <end position="111"/>
    </location>
</feature>
<evidence type="ECO:0000256" key="1">
    <source>
        <dbReference type="SAM" id="Phobius"/>
    </source>
</evidence>
<dbReference type="Proteomes" id="UP000053477">
    <property type="component" value="Unassembled WGS sequence"/>
</dbReference>
<evidence type="ECO:0000259" key="2">
    <source>
        <dbReference type="Pfam" id="PF20151"/>
    </source>
</evidence>
<keyword evidence="1" id="KW-0472">Membrane</keyword>
<accession>A0A0H2RBF8</accession>
<organism evidence="3 4">
    <name type="scientific">Schizopora paradoxa</name>
    <dbReference type="NCBI Taxonomy" id="27342"/>
    <lineage>
        <taxon>Eukaryota</taxon>
        <taxon>Fungi</taxon>
        <taxon>Dikarya</taxon>
        <taxon>Basidiomycota</taxon>
        <taxon>Agaricomycotina</taxon>
        <taxon>Agaricomycetes</taxon>
        <taxon>Hymenochaetales</taxon>
        <taxon>Schizoporaceae</taxon>
        <taxon>Schizopora</taxon>
    </lineage>
</organism>
<gene>
    <name evidence="3" type="ORF">SCHPADRAFT_1000715</name>
</gene>
<dbReference type="InterPro" id="IPR045340">
    <property type="entry name" value="DUF6533"/>
</dbReference>
<keyword evidence="1" id="KW-1133">Transmembrane helix</keyword>
<reference evidence="3 4" key="1">
    <citation type="submission" date="2015-04" db="EMBL/GenBank/DDBJ databases">
        <title>Complete genome sequence of Schizopora paradoxa KUC8140, a cosmopolitan wood degrader in East Asia.</title>
        <authorList>
            <consortium name="DOE Joint Genome Institute"/>
            <person name="Min B."/>
            <person name="Park H."/>
            <person name="Jang Y."/>
            <person name="Kim J.-J."/>
            <person name="Kim K.H."/>
            <person name="Pangilinan J."/>
            <person name="Lipzen A."/>
            <person name="Riley R."/>
            <person name="Grigoriev I.V."/>
            <person name="Spatafora J.W."/>
            <person name="Choi I.-G."/>
        </authorList>
    </citation>
    <scope>NUCLEOTIDE SEQUENCE [LARGE SCALE GENOMIC DNA]</scope>
    <source>
        <strain evidence="3 4">KUC8140</strain>
    </source>
</reference>
<feature type="transmembrane region" description="Helical" evidence="1">
    <location>
        <begin position="123"/>
        <end position="143"/>
    </location>
</feature>
<keyword evidence="1" id="KW-0812">Transmembrane</keyword>
<protein>
    <recommendedName>
        <fullName evidence="2">DUF6533 domain-containing protein</fullName>
    </recommendedName>
</protein>
<evidence type="ECO:0000313" key="4">
    <source>
        <dbReference type="Proteomes" id="UP000053477"/>
    </source>
</evidence>
<dbReference type="AlphaFoldDB" id="A0A0H2RBF8"/>